<dbReference type="KEGG" id="mme:Marme_2308"/>
<dbReference type="CDD" id="cd02137">
    <property type="entry name" value="MhqN-like"/>
    <property type="match status" value="1"/>
</dbReference>
<dbReference type="PANTHER" id="PTHR43673">
    <property type="entry name" value="NAD(P)H NITROREDUCTASE YDGI-RELATED"/>
    <property type="match status" value="1"/>
</dbReference>
<dbReference type="HOGENOM" id="CLU_070764_4_2_6"/>
<dbReference type="InterPro" id="IPR029479">
    <property type="entry name" value="Nitroreductase"/>
</dbReference>
<evidence type="ECO:0000256" key="2">
    <source>
        <dbReference type="ARBA" id="ARBA00023002"/>
    </source>
</evidence>
<dbReference type="eggNOG" id="COG0778">
    <property type="taxonomic scope" value="Bacteria"/>
</dbReference>
<dbReference type="SUPFAM" id="SSF55469">
    <property type="entry name" value="FMN-dependent nitroreductase-like"/>
    <property type="match status" value="1"/>
</dbReference>
<organism evidence="4 5">
    <name type="scientific">Marinomonas mediterranea (strain ATCC 700492 / JCM 21426 / NBRC 103028 / MMB-1)</name>
    <dbReference type="NCBI Taxonomy" id="717774"/>
    <lineage>
        <taxon>Bacteria</taxon>
        <taxon>Pseudomonadati</taxon>
        <taxon>Pseudomonadota</taxon>
        <taxon>Gammaproteobacteria</taxon>
        <taxon>Oceanospirillales</taxon>
        <taxon>Oceanospirillaceae</taxon>
        <taxon>Marinomonas</taxon>
    </lineage>
</organism>
<dbReference type="EMBL" id="CP002583">
    <property type="protein sequence ID" value="ADZ91549.1"/>
    <property type="molecule type" value="Genomic_DNA"/>
</dbReference>
<dbReference type="STRING" id="717774.Marme_2308"/>
<name>F2JU37_MARM1</name>
<dbReference type="RefSeq" id="WP_013661454.1">
    <property type="nucleotide sequence ID" value="NC_015276.1"/>
</dbReference>
<dbReference type="AlphaFoldDB" id="F2JU37"/>
<dbReference type="GO" id="GO:0016491">
    <property type="term" value="F:oxidoreductase activity"/>
    <property type="evidence" value="ECO:0007669"/>
    <property type="project" value="UniProtKB-KW"/>
</dbReference>
<sequence length="200" mass="22698">MSALNIIETRRSIKHFDSDHAMPDSTFERILNAAILAPTSFNIQHWRFVRVKNPLLRQKIREAAWDQEQITSASELVIVLGNSKAWSENPERYWKNAPTDVQGMLVPMLQQFYLGREWLQRDEAIRSGAMAAQNIMLAAEEMGYNTSPMIGIDFDQVAELINLPDDHVVVMLLAIGKGIQQAKPRGGQLPLRELLVEDAF</sequence>
<dbReference type="Gene3D" id="3.40.109.10">
    <property type="entry name" value="NADH Oxidase"/>
    <property type="match status" value="1"/>
</dbReference>
<protein>
    <submittedName>
        <fullName evidence="4">Nitroreductase</fullName>
    </submittedName>
</protein>
<dbReference type="OrthoDB" id="9784375at2"/>
<evidence type="ECO:0000256" key="1">
    <source>
        <dbReference type="ARBA" id="ARBA00007118"/>
    </source>
</evidence>
<keyword evidence="2" id="KW-0560">Oxidoreductase</keyword>
<reference evidence="4 5" key="1">
    <citation type="journal article" date="2012" name="Stand. Genomic Sci.">
        <title>Complete genome sequence of the melanogenic marine bacterium Marinomonas mediterranea type strain (MMB-1(T)).</title>
        <authorList>
            <person name="Lucas-Elio P."/>
            <person name="Goodwin L."/>
            <person name="Woyke T."/>
            <person name="Pitluck S."/>
            <person name="Nolan M."/>
            <person name="Kyrpides N.C."/>
            <person name="Detter J.C."/>
            <person name="Copeland A."/>
            <person name="Teshima H."/>
            <person name="Bruce D."/>
            <person name="Detter C."/>
            <person name="Tapia R."/>
            <person name="Han S."/>
            <person name="Land M.L."/>
            <person name="Ivanova N."/>
            <person name="Mikhailova N."/>
            <person name="Johnston A.W."/>
            <person name="Sanchez-Amat A."/>
        </authorList>
    </citation>
    <scope>NUCLEOTIDE SEQUENCE [LARGE SCALE GENOMIC DNA]</scope>
    <source>
        <strain evidence="5">ATCC 700492 / JCM 21426 / NBRC 103028 / MMB-1</strain>
    </source>
</reference>
<evidence type="ECO:0000313" key="4">
    <source>
        <dbReference type="EMBL" id="ADZ91549.1"/>
    </source>
</evidence>
<comment type="similarity">
    <text evidence="1">Belongs to the nitroreductase family.</text>
</comment>
<evidence type="ECO:0000259" key="3">
    <source>
        <dbReference type="Pfam" id="PF00881"/>
    </source>
</evidence>
<keyword evidence="5" id="KW-1185">Reference proteome</keyword>
<dbReference type="Proteomes" id="UP000001062">
    <property type="component" value="Chromosome"/>
</dbReference>
<dbReference type="PATRIC" id="fig|717774.3.peg.2378"/>
<dbReference type="PANTHER" id="PTHR43673:SF12">
    <property type="entry name" value="PROTEIN DRGA"/>
    <property type="match status" value="1"/>
</dbReference>
<evidence type="ECO:0000313" key="5">
    <source>
        <dbReference type="Proteomes" id="UP000001062"/>
    </source>
</evidence>
<accession>F2JU37</accession>
<gene>
    <name evidence="4" type="ordered locus">Marme_2308</name>
</gene>
<feature type="domain" description="Nitroreductase" evidence="3">
    <location>
        <begin position="7"/>
        <end position="177"/>
    </location>
</feature>
<proteinExistence type="inferred from homology"/>
<dbReference type="Pfam" id="PF00881">
    <property type="entry name" value="Nitroreductase"/>
    <property type="match status" value="1"/>
</dbReference>
<dbReference type="InterPro" id="IPR000415">
    <property type="entry name" value="Nitroreductase-like"/>
</dbReference>